<dbReference type="EMBL" id="CP058595">
    <property type="protein sequence ID" value="QLG44898.1"/>
    <property type="molecule type" value="Genomic_DNA"/>
</dbReference>
<reference evidence="1 2" key="1">
    <citation type="journal article" date="2006" name="Int. J. Syst. Evol. Microbiol.">
        <title>Costertonia aggregata gen. nov., sp. nov., a mesophilic marine bacterium of the family Flavobacteriaceae, isolated from a mature biofilm.</title>
        <authorList>
            <person name="Kwon K.K."/>
            <person name="Lee Y.K."/>
            <person name="Lee H.K."/>
        </authorList>
    </citation>
    <scope>NUCLEOTIDE SEQUENCE [LARGE SCALE GENOMIC DNA]</scope>
    <source>
        <strain evidence="1 2">KCCM 42265</strain>
    </source>
</reference>
<accession>A0A7H9AN83</accession>
<organism evidence="1 2">
    <name type="scientific">Costertonia aggregata</name>
    <dbReference type="NCBI Taxonomy" id="343403"/>
    <lineage>
        <taxon>Bacteria</taxon>
        <taxon>Pseudomonadati</taxon>
        <taxon>Bacteroidota</taxon>
        <taxon>Flavobacteriia</taxon>
        <taxon>Flavobacteriales</taxon>
        <taxon>Flavobacteriaceae</taxon>
        <taxon>Costertonia</taxon>
    </lineage>
</organism>
<evidence type="ECO:0000313" key="1">
    <source>
        <dbReference type="EMBL" id="QLG44898.1"/>
    </source>
</evidence>
<name>A0A7H9AN83_9FLAO</name>
<dbReference type="KEGG" id="cagg:HYG79_05870"/>
<dbReference type="SUPFAM" id="SSF52309">
    <property type="entry name" value="N-(deoxy)ribosyltransferase-like"/>
    <property type="match status" value="1"/>
</dbReference>
<protein>
    <submittedName>
        <fullName evidence="1">Uncharacterized protein</fullName>
    </submittedName>
</protein>
<evidence type="ECO:0000313" key="2">
    <source>
        <dbReference type="Proteomes" id="UP000509302"/>
    </source>
</evidence>
<keyword evidence="2" id="KW-1185">Reference proteome</keyword>
<proteinExistence type="predicted"/>
<dbReference type="AlphaFoldDB" id="A0A7H9AN83"/>
<sequence>MKTLEMTTRGQIMNTLNPVLPRSVSNPIWRRLSTNFAKGAKGEAHFFTTPAGPRPESIWLNLEKPILQQNGVRIITH</sequence>
<dbReference type="RefSeq" id="WP_179241188.1">
    <property type="nucleotide sequence ID" value="NZ_CP058595.1"/>
</dbReference>
<dbReference type="Proteomes" id="UP000509302">
    <property type="component" value="Chromosome"/>
</dbReference>
<gene>
    <name evidence="1" type="ORF">HYG79_05870</name>
</gene>